<dbReference type="Pfam" id="PF00501">
    <property type="entry name" value="AMP-binding"/>
    <property type="match status" value="1"/>
</dbReference>
<dbReference type="InterPro" id="IPR000873">
    <property type="entry name" value="AMP-dep_synth/lig_dom"/>
</dbReference>
<dbReference type="InterPro" id="IPR029058">
    <property type="entry name" value="AB_hydrolase_fold"/>
</dbReference>
<dbReference type="GO" id="GO:0005829">
    <property type="term" value="C:cytosol"/>
    <property type="evidence" value="ECO:0007669"/>
    <property type="project" value="TreeGrafter"/>
</dbReference>
<dbReference type="GO" id="GO:0031177">
    <property type="term" value="F:phosphopantetheine binding"/>
    <property type="evidence" value="ECO:0007669"/>
    <property type="project" value="InterPro"/>
</dbReference>
<dbReference type="PROSITE" id="PS00012">
    <property type="entry name" value="PHOSPHOPANTETHEINE"/>
    <property type="match status" value="1"/>
</dbReference>
<dbReference type="InterPro" id="IPR020845">
    <property type="entry name" value="AMP-binding_CS"/>
</dbReference>
<protein>
    <submittedName>
        <fullName evidence="4">Amino acid adenylation domain-containing protein</fullName>
    </submittedName>
</protein>
<dbReference type="Gene3D" id="3.40.50.12780">
    <property type="entry name" value="N-terminal domain of ligase-like"/>
    <property type="match status" value="1"/>
</dbReference>
<gene>
    <name evidence="4" type="ORF">DMH04_14830</name>
</gene>
<keyword evidence="2" id="KW-0597">Phosphoprotein</keyword>
<dbReference type="PROSITE" id="PS00455">
    <property type="entry name" value="AMP_BINDING"/>
    <property type="match status" value="1"/>
</dbReference>
<dbReference type="NCBIfam" id="TIGR01733">
    <property type="entry name" value="AA-adenyl-dom"/>
    <property type="match status" value="1"/>
</dbReference>
<dbReference type="Pfam" id="PF13193">
    <property type="entry name" value="AMP-binding_C"/>
    <property type="match status" value="1"/>
</dbReference>
<dbReference type="PANTHER" id="PTHR45527:SF1">
    <property type="entry name" value="FATTY ACID SYNTHASE"/>
    <property type="match status" value="1"/>
</dbReference>
<evidence type="ECO:0000256" key="2">
    <source>
        <dbReference type="ARBA" id="ARBA00022553"/>
    </source>
</evidence>
<dbReference type="PANTHER" id="PTHR45527">
    <property type="entry name" value="NONRIBOSOMAL PEPTIDE SYNTHETASE"/>
    <property type="match status" value="1"/>
</dbReference>
<sequence length="566" mass="60269">MTLHGLVEQQTARTPEAIAVTAPDAEWTYARLDSQAERVAASLRARGVGRGDLVGMAIDRSGAAVAAILGILKAGAAYVPLDPSYPADRLRFMIDDCAAPVILYSKAAPQASGLVCVEDLFEEDADSAPTPVMAEDPAYVIYTSGSTGQPKGVVIPHRGIVNRIRWENRVYPTGPGDTVLLRTSLSFDISLWEIFVPLSTGARLVVADPIHREDVRYLVDLIRDEDVTCIALVPSLLQALLEDEPGLGACPALREVFCGGEVLPPALVQKFFGSVDAGLHNMYGPTEYSIDATYWDCSPDQNGTSVPIGYPLGETRLHVLDPAGKPMPEGELYIAGTGLALGYLNRPDLTRERFVADPFDGGRMYRTGDLVRYRADGALEFLGRADDQVKVRGFRVEPGEVERAILAVDGIEGAAVTTTGEGADTRLVAYVTPTAAADTARLRDVLTGQLPNHMVPSQVVGLDRLPLGPTGKVDKEALPAPARAGSVTGSVPASAEERIVADVFAKVLDIAEVPADVDFFLLGGNSLQAVRLLNLLQKRVDADVPMSALVERPTVAGIAAAIREAS</sequence>
<evidence type="ECO:0000259" key="3">
    <source>
        <dbReference type="PROSITE" id="PS50075"/>
    </source>
</evidence>
<organism evidence="4 5">
    <name type="scientific">Kibdelosporangium aridum</name>
    <dbReference type="NCBI Taxonomy" id="2030"/>
    <lineage>
        <taxon>Bacteria</taxon>
        <taxon>Bacillati</taxon>
        <taxon>Actinomycetota</taxon>
        <taxon>Actinomycetes</taxon>
        <taxon>Pseudonocardiales</taxon>
        <taxon>Pseudonocardiaceae</taxon>
        <taxon>Kibdelosporangium</taxon>
    </lineage>
</organism>
<dbReference type="Gene3D" id="3.40.50.1820">
    <property type="entry name" value="alpha/beta hydrolase"/>
    <property type="match status" value="1"/>
</dbReference>
<reference evidence="4 5" key="1">
    <citation type="submission" date="2018-05" db="EMBL/GenBank/DDBJ databases">
        <title>Evolution of GPA BGCs.</title>
        <authorList>
            <person name="Waglechner N."/>
            <person name="Wright G.D."/>
        </authorList>
    </citation>
    <scope>NUCLEOTIDE SEQUENCE [LARGE SCALE GENOMIC DNA]</scope>
    <source>
        <strain evidence="4 5">A82846</strain>
    </source>
</reference>
<proteinExistence type="predicted"/>
<feature type="domain" description="Carrier" evidence="3">
    <location>
        <begin position="491"/>
        <end position="566"/>
    </location>
</feature>
<dbReference type="PROSITE" id="PS50075">
    <property type="entry name" value="CARRIER"/>
    <property type="match status" value="1"/>
</dbReference>
<dbReference type="CDD" id="cd05930">
    <property type="entry name" value="A_NRPS"/>
    <property type="match status" value="1"/>
</dbReference>
<dbReference type="EMBL" id="QHKI01000010">
    <property type="protein sequence ID" value="RSM85952.1"/>
    <property type="molecule type" value="Genomic_DNA"/>
</dbReference>
<dbReference type="AlphaFoldDB" id="A0A428ZCZ6"/>
<evidence type="ECO:0000256" key="1">
    <source>
        <dbReference type="ARBA" id="ARBA00022450"/>
    </source>
</evidence>
<dbReference type="SUPFAM" id="SSF47336">
    <property type="entry name" value="ACP-like"/>
    <property type="match status" value="1"/>
</dbReference>
<dbReference type="InterPro" id="IPR009081">
    <property type="entry name" value="PP-bd_ACP"/>
</dbReference>
<dbReference type="FunFam" id="3.40.50.12780:FF:000012">
    <property type="entry name" value="Non-ribosomal peptide synthetase"/>
    <property type="match status" value="1"/>
</dbReference>
<dbReference type="GO" id="GO:0043041">
    <property type="term" value="P:amino acid activation for nonribosomal peptide biosynthetic process"/>
    <property type="evidence" value="ECO:0007669"/>
    <property type="project" value="TreeGrafter"/>
</dbReference>
<dbReference type="InterPro" id="IPR010071">
    <property type="entry name" value="AA_adenyl_dom"/>
</dbReference>
<dbReference type="Proteomes" id="UP000287547">
    <property type="component" value="Unassembled WGS sequence"/>
</dbReference>
<keyword evidence="1" id="KW-0596">Phosphopantetheine</keyword>
<accession>A0A428ZCZ6</accession>
<dbReference type="InterPro" id="IPR006162">
    <property type="entry name" value="Ppantetheine_attach_site"/>
</dbReference>
<dbReference type="InterPro" id="IPR020459">
    <property type="entry name" value="AMP-binding"/>
</dbReference>
<name>A0A428ZCZ6_KIBAR</name>
<dbReference type="SUPFAM" id="SSF56801">
    <property type="entry name" value="Acetyl-CoA synthetase-like"/>
    <property type="match status" value="1"/>
</dbReference>
<dbReference type="Gene3D" id="3.30.300.30">
    <property type="match status" value="1"/>
</dbReference>
<dbReference type="GO" id="GO:0044550">
    <property type="term" value="P:secondary metabolite biosynthetic process"/>
    <property type="evidence" value="ECO:0007669"/>
    <property type="project" value="TreeGrafter"/>
</dbReference>
<dbReference type="InterPro" id="IPR020806">
    <property type="entry name" value="PKS_PP-bd"/>
</dbReference>
<comment type="caution">
    <text evidence="4">The sequence shown here is derived from an EMBL/GenBank/DDBJ whole genome shotgun (WGS) entry which is preliminary data.</text>
</comment>
<dbReference type="InterPro" id="IPR025110">
    <property type="entry name" value="AMP-bd_C"/>
</dbReference>
<dbReference type="FunFam" id="3.40.50.980:FF:000001">
    <property type="entry name" value="Non-ribosomal peptide synthetase"/>
    <property type="match status" value="1"/>
</dbReference>
<dbReference type="Pfam" id="PF00550">
    <property type="entry name" value="PP-binding"/>
    <property type="match status" value="1"/>
</dbReference>
<dbReference type="InterPro" id="IPR045851">
    <property type="entry name" value="AMP-bd_C_sf"/>
</dbReference>
<dbReference type="InterPro" id="IPR036736">
    <property type="entry name" value="ACP-like_sf"/>
</dbReference>
<dbReference type="OrthoDB" id="3243414at2"/>
<evidence type="ECO:0000313" key="5">
    <source>
        <dbReference type="Proteomes" id="UP000287547"/>
    </source>
</evidence>
<evidence type="ECO:0000313" key="4">
    <source>
        <dbReference type="EMBL" id="RSM85952.1"/>
    </source>
</evidence>
<dbReference type="PRINTS" id="PR00154">
    <property type="entry name" value="AMPBINDING"/>
</dbReference>
<dbReference type="InterPro" id="IPR042099">
    <property type="entry name" value="ANL_N_sf"/>
</dbReference>
<dbReference type="SMART" id="SM00823">
    <property type="entry name" value="PKS_PP"/>
    <property type="match status" value="1"/>
</dbReference>
<dbReference type="RefSeq" id="WP_051792713.1">
    <property type="nucleotide sequence ID" value="NZ_QHKI01000010.1"/>
</dbReference>